<feature type="region of interest" description="Disordered" evidence="1">
    <location>
        <begin position="336"/>
        <end position="375"/>
    </location>
</feature>
<dbReference type="OrthoDB" id="3820584at2"/>
<sequence>MINRLTRFVILIAALTVAVLGGVALPAAAETGEAADEATVSGPNQVAVGEGITISGTGWVAPSGGGSVIAVKLDDGDIQRTTPIADPVTQNQLAGNIFAVVRVGSDGSFTTTVEFPTTANATKTWAAGSKGSVRLLTGKLLDGDQTRSVEVSFEVVSGTETAPSPTKSAETSPTLEPTKSAETSPESDAEKPAEIRMLPQVNPTAPRVTAAATCSDDTTAKLTGESTSGGKPAAPLGGNLRLVGTGYCVQDGTSGSVIAIKIDDGNIDPVSPKGPRGVWQLINVGNDGSFDVVVKVPTASQTKPALTAGAHSLRLLTGSSKDGDVQRTLKLDFVVTGSSSNSSPSSTTSTNSTATSSNTSNNSSSTNSTSGKLAATGGSRPVVLVIGLILIVAGIAVLRPDGAHSDVGRNDS</sequence>
<dbReference type="EMBL" id="AP012204">
    <property type="protein sequence ID" value="BAK35755.1"/>
    <property type="molecule type" value="Genomic_DNA"/>
</dbReference>
<evidence type="ECO:0000256" key="3">
    <source>
        <dbReference type="SAM" id="SignalP"/>
    </source>
</evidence>
<feature type="chain" id="PRO_5003330820" evidence="3">
    <location>
        <begin position="30"/>
        <end position="412"/>
    </location>
</feature>
<evidence type="ECO:0000313" key="5">
    <source>
        <dbReference type="Proteomes" id="UP000007947"/>
    </source>
</evidence>
<proteinExistence type="predicted"/>
<accession>F5XI86</accession>
<keyword evidence="3" id="KW-0732">Signal</keyword>
<protein>
    <submittedName>
        <fullName evidence="4">Uncharacterized protein</fullName>
    </submittedName>
</protein>
<feature type="region of interest" description="Disordered" evidence="1">
    <location>
        <begin position="155"/>
        <end position="193"/>
    </location>
</feature>
<gene>
    <name evidence="4" type="ordered locus">MLP_27410</name>
</gene>
<evidence type="ECO:0000313" key="4">
    <source>
        <dbReference type="EMBL" id="BAK35755.1"/>
    </source>
</evidence>
<dbReference type="eggNOG" id="COG3170">
    <property type="taxonomic scope" value="Bacteria"/>
</dbReference>
<name>F5XI86_MICPN</name>
<dbReference type="AlphaFoldDB" id="F5XI86"/>
<feature type="transmembrane region" description="Helical" evidence="2">
    <location>
        <begin position="382"/>
        <end position="399"/>
    </location>
</feature>
<dbReference type="KEGG" id="mph:MLP_27410"/>
<dbReference type="STRING" id="1032480.MLP_27410"/>
<dbReference type="RefSeq" id="WP_013863624.1">
    <property type="nucleotide sequence ID" value="NC_015635.1"/>
</dbReference>
<feature type="compositionally biased region" description="Low complexity" evidence="1">
    <location>
        <begin position="338"/>
        <end position="370"/>
    </location>
</feature>
<dbReference type="Proteomes" id="UP000007947">
    <property type="component" value="Chromosome"/>
</dbReference>
<feature type="compositionally biased region" description="Polar residues" evidence="1">
    <location>
        <begin position="158"/>
        <end position="186"/>
    </location>
</feature>
<reference evidence="4 5" key="1">
    <citation type="submission" date="2011-05" db="EMBL/GenBank/DDBJ databases">
        <title>Whole genome sequence of Microlunatus phosphovorus NM-1.</title>
        <authorList>
            <person name="Hosoyama A."/>
            <person name="Sasaki K."/>
            <person name="Harada T."/>
            <person name="Igarashi R."/>
            <person name="Kawakoshi A."/>
            <person name="Sasagawa M."/>
            <person name="Fukada J."/>
            <person name="Nakamura S."/>
            <person name="Katano Y."/>
            <person name="Hanada S."/>
            <person name="Kamagata Y."/>
            <person name="Nakamura N."/>
            <person name="Yamazaki S."/>
            <person name="Fujita N."/>
        </authorList>
    </citation>
    <scope>NUCLEOTIDE SEQUENCE [LARGE SCALE GENOMIC DNA]</scope>
    <source>
        <strain evidence="5">ATCC 700054 / DSM 10555 / JCM 9379 / NBRC 101784 / NCIMB 13414 / VKM Ac-1990 / NM-1</strain>
    </source>
</reference>
<keyword evidence="5" id="KW-1185">Reference proteome</keyword>
<organism evidence="4 5">
    <name type="scientific">Microlunatus phosphovorus (strain ATCC 700054 / DSM 10555 / JCM 9379 / NBRC 101784 / NCIMB 13414 / VKM Ac-1990 / NM-1)</name>
    <dbReference type="NCBI Taxonomy" id="1032480"/>
    <lineage>
        <taxon>Bacteria</taxon>
        <taxon>Bacillati</taxon>
        <taxon>Actinomycetota</taxon>
        <taxon>Actinomycetes</taxon>
        <taxon>Propionibacteriales</taxon>
        <taxon>Propionibacteriaceae</taxon>
        <taxon>Microlunatus</taxon>
    </lineage>
</organism>
<keyword evidence="2" id="KW-0812">Transmembrane</keyword>
<keyword evidence="2" id="KW-0472">Membrane</keyword>
<dbReference type="HOGENOM" id="CLU_666997_0_0_11"/>
<evidence type="ECO:0000256" key="1">
    <source>
        <dbReference type="SAM" id="MobiDB-lite"/>
    </source>
</evidence>
<feature type="signal peptide" evidence="3">
    <location>
        <begin position="1"/>
        <end position="29"/>
    </location>
</feature>
<keyword evidence="2" id="KW-1133">Transmembrane helix</keyword>
<evidence type="ECO:0000256" key="2">
    <source>
        <dbReference type="SAM" id="Phobius"/>
    </source>
</evidence>